<proteinExistence type="predicted"/>
<feature type="region of interest" description="Disordered" evidence="1">
    <location>
        <begin position="210"/>
        <end position="246"/>
    </location>
</feature>
<dbReference type="RefSeq" id="WP_121251627.1">
    <property type="nucleotide sequence ID" value="NZ_RBIL01000001.1"/>
</dbReference>
<sequence>MIARLALAAALLGSAAGATAVLAVADDDPPRKPTPPAVAAAAPTAAQPTPEPLEAEAVRLLIQVPDPEGGAPWAVRRFDTRIRTRTRLQRNACWELGRLAGDRFGWIDGKGAFTAHAPGDHGLPLNCLSPRGLEKVGSIVTGFGTVTLPPDGAPQPARGVTWGPVATDVVAITPEGGPRIPVGPEGVVLRVVRGESDRLLRGVLERRDGSRKRFDHAPSLPNRKRERPVPGTRSVEVRAPDPAGGEPWAIVVHEGSKGGRCFGGPGRLVGTQLGYVDPVLDTFSSTGDFEVVCALPKPTRAFPLRVTTLVSSIPGGDDDRGRIERRTLPNRIVFHGRVHPDVVSVTIRTPRDVRTLVPSPEHHLFIAVYDGQFPGGDATATAHLRNGEEVTRSLYVE</sequence>
<feature type="chain" id="PRO_5039310942" evidence="2">
    <location>
        <begin position="21"/>
        <end position="397"/>
    </location>
</feature>
<evidence type="ECO:0000313" key="3">
    <source>
        <dbReference type="EMBL" id="RKQ93473.1"/>
    </source>
</evidence>
<feature type="signal peptide" evidence="2">
    <location>
        <begin position="1"/>
        <end position="20"/>
    </location>
</feature>
<evidence type="ECO:0000256" key="2">
    <source>
        <dbReference type="SAM" id="SignalP"/>
    </source>
</evidence>
<keyword evidence="4" id="KW-1185">Reference proteome</keyword>
<keyword evidence="2" id="KW-0732">Signal</keyword>
<evidence type="ECO:0000256" key="1">
    <source>
        <dbReference type="SAM" id="MobiDB-lite"/>
    </source>
</evidence>
<gene>
    <name evidence="3" type="ORF">C8N24_3340</name>
</gene>
<feature type="region of interest" description="Disordered" evidence="1">
    <location>
        <begin position="27"/>
        <end position="49"/>
    </location>
</feature>
<comment type="caution">
    <text evidence="3">The sequence shown here is derived from an EMBL/GenBank/DDBJ whole genome shotgun (WGS) entry which is preliminary data.</text>
</comment>
<dbReference type="Proteomes" id="UP000278962">
    <property type="component" value="Unassembled WGS sequence"/>
</dbReference>
<feature type="compositionally biased region" description="Low complexity" evidence="1">
    <location>
        <begin position="37"/>
        <end position="48"/>
    </location>
</feature>
<protein>
    <submittedName>
        <fullName evidence="3">Uncharacterized protein</fullName>
    </submittedName>
</protein>
<organism evidence="3 4">
    <name type="scientific">Solirubrobacter pauli</name>
    <dbReference type="NCBI Taxonomy" id="166793"/>
    <lineage>
        <taxon>Bacteria</taxon>
        <taxon>Bacillati</taxon>
        <taxon>Actinomycetota</taxon>
        <taxon>Thermoleophilia</taxon>
        <taxon>Solirubrobacterales</taxon>
        <taxon>Solirubrobacteraceae</taxon>
        <taxon>Solirubrobacter</taxon>
    </lineage>
</organism>
<dbReference type="AlphaFoldDB" id="A0A660LHS2"/>
<name>A0A660LHS2_9ACTN</name>
<reference evidence="3 4" key="1">
    <citation type="submission" date="2018-10" db="EMBL/GenBank/DDBJ databases">
        <title>Genomic Encyclopedia of Archaeal and Bacterial Type Strains, Phase II (KMG-II): from individual species to whole genera.</title>
        <authorList>
            <person name="Goeker M."/>
        </authorList>
    </citation>
    <scope>NUCLEOTIDE SEQUENCE [LARGE SCALE GENOMIC DNA]</scope>
    <source>
        <strain evidence="3 4">DSM 14954</strain>
    </source>
</reference>
<evidence type="ECO:0000313" key="4">
    <source>
        <dbReference type="Proteomes" id="UP000278962"/>
    </source>
</evidence>
<accession>A0A660LHS2</accession>
<dbReference type="OrthoDB" id="5244209at2"/>
<dbReference type="EMBL" id="RBIL01000001">
    <property type="protein sequence ID" value="RKQ93473.1"/>
    <property type="molecule type" value="Genomic_DNA"/>
</dbReference>